<evidence type="ECO:0000313" key="2">
    <source>
        <dbReference type="Proteomes" id="UP001211907"/>
    </source>
</evidence>
<sequence>MASNLPNSAQINEFASSFMSKLAPFGAQAAKGISQGLQYSKEAMGQASDVTELPTAYKELETQVDAIKNVHEQFLRISVNFTRKAYDYQPPLTDTALGYASTVQRGISSLIAKGATAAGGGDPAAEKAAAGAGAGDDKPHSLSHALAKAATVSREGLAPNEALSVSLKKFADTHNVVGDARVKM</sequence>
<name>A0AAD5SPP3_9FUNG</name>
<reference evidence="1" key="1">
    <citation type="submission" date="2020-05" db="EMBL/GenBank/DDBJ databases">
        <title>Phylogenomic resolution of chytrid fungi.</title>
        <authorList>
            <person name="Stajich J.E."/>
            <person name="Amses K."/>
            <person name="Simmons R."/>
            <person name="Seto K."/>
            <person name="Myers J."/>
            <person name="Bonds A."/>
            <person name="Quandt C.A."/>
            <person name="Barry K."/>
            <person name="Liu P."/>
            <person name="Grigoriev I."/>
            <person name="Longcore J.E."/>
            <person name="James T.Y."/>
        </authorList>
    </citation>
    <scope>NUCLEOTIDE SEQUENCE</scope>
    <source>
        <strain evidence="1">JEL0513</strain>
    </source>
</reference>
<dbReference type="Proteomes" id="UP001211907">
    <property type="component" value="Unassembled WGS sequence"/>
</dbReference>
<dbReference type="Gene3D" id="1.20.1270.60">
    <property type="entry name" value="Arfaptin homology (AH) domain/BAR domain"/>
    <property type="match status" value="1"/>
</dbReference>
<protein>
    <submittedName>
        <fullName evidence="1">Uncharacterized protein</fullName>
    </submittedName>
</protein>
<dbReference type="SUPFAM" id="SSF103657">
    <property type="entry name" value="BAR/IMD domain-like"/>
    <property type="match status" value="1"/>
</dbReference>
<organism evidence="1 2">
    <name type="scientific">Physocladia obscura</name>
    <dbReference type="NCBI Taxonomy" id="109957"/>
    <lineage>
        <taxon>Eukaryota</taxon>
        <taxon>Fungi</taxon>
        <taxon>Fungi incertae sedis</taxon>
        <taxon>Chytridiomycota</taxon>
        <taxon>Chytridiomycota incertae sedis</taxon>
        <taxon>Chytridiomycetes</taxon>
        <taxon>Chytridiales</taxon>
        <taxon>Chytriomycetaceae</taxon>
        <taxon>Physocladia</taxon>
    </lineage>
</organism>
<evidence type="ECO:0000313" key="1">
    <source>
        <dbReference type="EMBL" id="KAJ3087496.1"/>
    </source>
</evidence>
<keyword evidence="2" id="KW-1185">Reference proteome</keyword>
<dbReference type="InterPro" id="IPR027267">
    <property type="entry name" value="AH/BAR_dom_sf"/>
</dbReference>
<comment type="caution">
    <text evidence="1">The sequence shown here is derived from an EMBL/GenBank/DDBJ whole genome shotgun (WGS) entry which is preliminary data.</text>
</comment>
<gene>
    <name evidence="1" type="ORF">HK100_008342</name>
</gene>
<feature type="non-terminal residue" evidence="1">
    <location>
        <position position="184"/>
    </location>
</feature>
<proteinExistence type="predicted"/>
<dbReference type="InterPro" id="IPR018859">
    <property type="entry name" value="BAR_dom-cont"/>
</dbReference>
<dbReference type="Pfam" id="PF10455">
    <property type="entry name" value="BAR_2"/>
    <property type="match status" value="1"/>
</dbReference>
<accession>A0AAD5SPP3</accession>
<dbReference type="AlphaFoldDB" id="A0AAD5SPP3"/>
<dbReference type="EMBL" id="JADGJH010004047">
    <property type="protein sequence ID" value="KAJ3087496.1"/>
    <property type="molecule type" value="Genomic_DNA"/>
</dbReference>